<keyword evidence="6 7" id="KW-0788">Thiol protease</keyword>
<dbReference type="CDD" id="cd02661">
    <property type="entry name" value="Peptidase_C19E"/>
    <property type="match status" value="1"/>
</dbReference>
<comment type="catalytic activity">
    <reaction evidence="1 7">
        <text>Thiol-dependent hydrolysis of ester, thioester, amide, peptide and isopeptide bonds formed by the C-terminal Gly of ubiquitin (a 76-residue protein attached to proteins as an intracellular targeting signal).</text>
        <dbReference type="EC" id="3.4.19.12"/>
    </reaction>
</comment>
<name>A0A813KW52_POLGL</name>
<dbReference type="GO" id="GO:0004843">
    <property type="term" value="F:cysteine-type deubiquitinase activity"/>
    <property type="evidence" value="ECO:0007669"/>
    <property type="project" value="UniProtKB-UniRule"/>
</dbReference>
<dbReference type="AlphaFoldDB" id="A0A813KW52"/>
<evidence type="ECO:0000256" key="5">
    <source>
        <dbReference type="ARBA" id="ARBA00022801"/>
    </source>
</evidence>
<accession>A0A813KW52</accession>
<reference evidence="10" key="1">
    <citation type="submission" date="2021-02" db="EMBL/GenBank/DDBJ databases">
        <authorList>
            <person name="Dougan E. K."/>
            <person name="Rhodes N."/>
            <person name="Thang M."/>
            <person name="Chan C."/>
        </authorList>
    </citation>
    <scope>NUCLEOTIDE SEQUENCE</scope>
</reference>
<dbReference type="EC" id="3.4.19.12" evidence="7"/>
<proteinExistence type="inferred from homology"/>
<evidence type="ECO:0000313" key="11">
    <source>
        <dbReference type="Proteomes" id="UP000626109"/>
    </source>
</evidence>
<dbReference type="InterPro" id="IPR038765">
    <property type="entry name" value="Papain-like_cys_pep_sf"/>
</dbReference>
<gene>
    <name evidence="10" type="ORF">PGLA2088_LOCUS38124</name>
</gene>
<dbReference type="PROSITE" id="PS00972">
    <property type="entry name" value="USP_1"/>
    <property type="match status" value="1"/>
</dbReference>
<dbReference type="FunFam" id="3.90.70.10:FF:000119">
    <property type="entry name" value="Ubiquitin specific peptidase 36"/>
    <property type="match status" value="1"/>
</dbReference>
<comment type="caution">
    <text evidence="10">The sequence shown here is derived from an EMBL/GenBank/DDBJ whole genome shotgun (WGS) entry which is preliminary data.</text>
</comment>
<keyword evidence="4 7" id="KW-0833">Ubl conjugation pathway</keyword>
<dbReference type="Proteomes" id="UP000626109">
    <property type="component" value="Unassembled WGS sequence"/>
</dbReference>
<evidence type="ECO:0000313" key="10">
    <source>
        <dbReference type="EMBL" id="CAE8714662.1"/>
    </source>
</evidence>
<keyword evidence="5 7" id="KW-0378">Hydrolase</keyword>
<dbReference type="PANTHER" id="PTHR24006">
    <property type="entry name" value="UBIQUITIN CARBOXYL-TERMINAL HYDROLASE"/>
    <property type="match status" value="1"/>
</dbReference>
<dbReference type="PROSITE" id="PS50235">
    <property type="entry name" value="USP_3"/>
    <property type="match status" value="1"/>
</dbReference>
<dbReference type="PANTHER" id="PTHR24006:SF758">
    <property type="entry name" value="UBIQUITIN CARBOXYL-TERMINAL HYDROLASE 36"/>
    <property type="match status" value="1"/>
</dbReference>
<evidence type="ECO:0000256" key="2">
    <source>
        <dbReference type="ARBA" id="ARBA00009085"/>
    </source>
</evidence>
<feature type="domain" description="USP" evidence="9">
    <location>
        <begin position="80"/>
        <end position="388"/>
    </location>
</feature>
<dbReference type="GO" id="GO:0016579">
    <property type="term" value="P:protein deubiquitination"/>
    <property type="evidence" value="ECO:0007669"/>
    <property type="project" value="InterPro"/>
</dbReference>
<dbReference type="InterPro" id="IPR028889">
    <property type="entry name" value="USP"/>
</dbReference>
<evidence type="ECO:0000256" key="3">
    <source>
        <dbReference type="ARBA" id="ARBA00022670"/>
    </source>
</evidence>
<evidence type="ECO:0000256" key="8">
    <source>
        <dbReference type="SAM" id="MobiDB-lite"/>
    </source>
</evidence>
<dbReference type="GO" id="GO:0005634">
    <property type="term" value="C:nucleus"/>
    <property type="evidence" value="ECO:0007669"/>
    <property type="project" value="TreeGrafter"/>
</dbReference>
<evidence type="ECO:0000256" key="7">
    <source>
        <dbReference type="RuleBase" id="RU366025"/>
    </source>
</evidence>
<dbReference type="GO" id="GO:0006508">
    <property type="term" value="P:proteolysis"/>
    <property type="evidence" value="ECO:0007669"/>
    <property type="project" value="UniProtKB-KW"/>
</dbReference>
<feature type="region of interest" description="Disordered" evidence="8">
    <location>
        <begin position="569"/>
        <end position="588"/>
    </location>
</feature>
<keyword evidence="3 7" id="KW-0645">Protease</keyword>
<organism evidence="10 11">
    <name type="scientific">Polarella glacialis</name>
    <name type="common">Dinoflagellate</name>
    <dbReference type="NCBI Taxonomy" id="89957"/>
    <lineage>
        <taxon>Eukaryota</taxon>
        <taxon>Sar</taxon>
        <taxon>Alveolata</taxon>
        <taxon>Dinophyceae</taxon>
        <taxon>Suessiales</taxon>
        <taxon>Suessiaceae</taxon>
        <taxon>Polarella</taxon>
    </lineage>
</organism>
<protein>
    <recommendedName>
        <fullName evidence="7">Ubiquitin carboxyl-terminal hydrolase</fullName>
        <ecNumber evidence="7">3.4.19.12</ecNumber>
    </recommendedName>
</protein>
<dbReference type="PROSITE" id="PS00973">
    <property type="entry name" value="USP_2"/>
    <property type="match status" value="1"/>
</dbReference>
<evidence type="ECO:0000256" key="6">
    <source>
        <dbReference type="ARBA" id="ARBA00022807"/>
    </source>
</evidence>
<dbReference type="EMBL" id="CAJNNW010032663">
    <property type="protein sequence ID" value="CAE8714662.1"/>
    <property type="molecule type" value="Genomic_DNA"/>
</dbReference>
<dbReference type="InterPro" id="IPR018200">
    <property type="entry name" value="USP_CS"/>
</dbReference>
<dbReference type="InterPro" id="IPR001394">
    <property type="entry name" value="Peptidase_C19_UCH"/>
</dbReference>
<comment type="similarity">
    <text evidence="2 7">Belongs to the peptidase C19 family.</text>
</comment>
<dbReference type="InterPro" id="IPR050164">
    <property type="entry name" value="Peptidase_C19"/>
</dbReference>
<feature type="non-terminal residue" evidence="10">
    <location>
        <position position="588"/>
    </location>
</feature>
<dbReference type="Gene3D" id="3.90.70.10">
    <property type="entry name" value="Cysteine proteinases"/>
    <property type="match status" value="1"/>
</dbReference>
<dbReference type="GO" id="GO:0005829">
    <property type="term" value="C:cytosol"/>
    <property type="evidence" value="ECO:0007669"/>
    <property type="project" value="TreeGrafter"/>
</dbReference>
<feature type="region of interest" description="Disordered" evidence="8">
    <location>
        <begin position="526"/>
        <end position="549"/>
    </location>
</feature>
<evidence type="ECO:0000256" key="4">
    <source>
        <dbReference type="ARBA" id="ARBA00022786"/>
    </source>
</evidence>
<feature type="region of interest" description="Disordered" evidence="8">
    <location>
        <begin position="396"/>
        <end position="500"/>
    </location>
</feature>
<dbReference type="Pfam" id="PF00443">
    <property type="entry name" value="UCH"/>
    <property type="match status" value="1"/>
</dbReference>
<evidence type="ECO:0000256" key="1">
    <source>
        <dbReference type="ARBA" id="ARBA00000707"/>
    </source>
</evidence>
<evidence type="ECO:0000259" key="9">
    <source>
        <dbReference type="PROSITE" id="PS50235"/>
    </source>
</evidence>
<feature type="compositionally biased region" description="Polar residues" evidence="8">
    <location>
        <begin position="531"/>
        <end position="548"/>
    </location>
</feature>
<dbReference type="SUPFAM" id="SSF54001">
    <property type="entry name" value="Cysteine proteinases"/>
    <property type="match status" value="1"/>
</dbReference>
<sequence>MADGSQNGLIQTVNGLAPERIFLPRAIDFVRSAGETGVKLGGNGSGHDPDKDPPPPAYYLYSRERLSALFQPRAPRQVGRGLENAGNTCFFNSVLQTLTYTAPLQKYLVSKEHTSSCKAAQEGTFCVLCAFEKHTQEVLEGKKTAVRPAQLLRHLPAIGSRFRQRGRQEDAHEFLRHFLEACHKSFLKQHSTEESPPRTVQQTTVIHQLFGGYLRSQVLCLACKHPSNTFDPFLDVSLEVHNAATLEKALEGFTRSEKLTGKNQYLCKKCKTKGDATKRFSLHSLPAVLTFQLKRFDFSGGFRGKLRKPVAFKPSIDVARFTSNPDQEAKYNLYGLVVHSGQSAKSGHYIAYAKHGGQWYRFNDETVNIVGEPTVLAQEAYLLFYEAAKPPEFSRATKGVADGSVTAPQTEVEARPRETVTGKGEPPSGHSQPVNGHAKLTDGHAEPSNGHSKSDNGLSKLDNGLSKLDNGHSKLDNGHSKLDNGHSKLDNGHSKTSNSHTSIISAAAAIAEEKVARKPLAAGRALDAEQQRQGSAMPQEFASASSATRPVLLKRSRLVRLRRLQQKHVQAQPCAKRPRIAVEAEEEG</sequence>
<feature type="compositionally biased region" description="Basic and acidic residues" evidence="8">
    <location>
        <begin position="469"/>
        <end position="493"/>
    </location>
</feature>